<dbReference type="Gene3D" id="2.40.70.10">
    <property type="entry name" value="Acid Proteases"/>
    <property type="match status" value="1"/>
</dbReference>
<name>A0A8R1I6T5_CAEJA</name>
<dbReference type="PROSITE" id="PS50158">
    <property type="entry name" value="ZF_CCHC"/>
    <property type="match status" value="1"/>
</dbReference>
<dbReference type="Pfam" id="PF13975">
    <property type="entry name" value="gag-asp_proteas"/>
    <property type="match status" value="1"/>
</dbReference>
<evidence type="ECO:0000313" key="6">
    <source>
        <dbReference type="Proteomes" id="UP000005237"/>
    </source>
</evidence>
<feature type="compositionally biased region" description="Polar residues" evidence="3">
    <location>
        <begin position="136"/>
        <end position="167"/>
    </location>
</feature>
<evidence type="ECO:0000259" key="4">
    <source>
        <dbReference type="PROSITE" id="PS50158"/>
    </source>
</evidence>
<dbReference type="PANTHER" id="PTHR33223">
    <property type="entry name" value="CCHC-TYPE DOMAIN-CONTAINING PROTEIN"/>
    <property type="match status" value="1"/>
</dbReference>
<dbReference type="GO" id="GO:0006508">
    <property type="term" value="P:proteolysis"/>
    <property type="evidence" value="ECO:0007669"/>
    <property type="project" value="InterPro"/>
</dbReference>
<evidence type="ECO:0000256" key="1">
    <source>
        <dbReference type="PROSITE-ProRule" id="PRU00047"/>
    </source>
</evidence>
<keyword evidence="1" id="KW-0862">Zinc</keyword>
<dbReference type="GO" id="GO:0008270">
    <property type="term" value="F:zinc ion binding"/>
    <property type="evidence" value="ECO:0007669"/>
    <property type="project" value="UniProtKB-KW"/>
</dbReference>
<dbReference type="InterPro" id="IPR021109">
    <property type="entry name" value="Peptidase_aspartic_dom_sf"/>
</dbReference>
<keyword evidence="2" id="KW-0175">Coiled coil</keyword>
<sequence>MAHLVWRMESCLPRFSSHTDVKPVHLLELKNAAVVDLNAIAARLKEASERATAEMTALAGQANRRSASLNNFEHAMDQLRQRISVLEQQQAVMESQLVSSKKGMVSPSTCLSEGGGTCASAGDAATSGGNTEKDVVNTNPTSNENNDYTDESVNQDSDQGINDVQQSADDEVRVPRVNVLGFKSTTPIGTYSGAFSESLTLFVRQFRDQMRAADAEASDAAQVNAFLTFLVGNARDRAEVFLNTNPTANVDQLVADLKAAFENELTGKLKEAQFTRCRQERGESIETYFNRVRLLAAQAFRAENREVIERRARDAFLNGLDDGIRYNVKDKDPRTCKEAFDEAIRQDILRDDRLASQQYAPTVALLDEMRSLKQEWKNSQNKSNKDRRGRFGNQDNKDKEKRRCFHCNNVGHFIRDCRKRLAGEPKAQQPNMEAVRNHHQRAPQVNAAVTEDLQAQLEVYRQQVAELQRLNGALMADSGTHGVRSLAWHSASNEVKKIPLTAQIPIKVNGSPCFALIDTGATITVASQSFSRRIGVPKLHAATAPHAIGLGGNEVQMVGAAFVTLSIGSHTTLHRVHFTKGECTPGGPRDYSIILGNDFLSQLPQFSIDYKQAKFLMNGEAIPIGSRHVSITPHVFDVKVSEEVVIPAHSEGFIRCSEQTTEGVRASVFLVASQSLLDKSLLTAPAVMNSGNMCILVTNTSDSDVTLTPGTKAAEATEIFEEQDKHCVFDTASLESLTTTLREVWKQAATRSREAQATYQKKANEGAKGSDIRPGDRVMYKNFSTHKGLSRKLILPWRGDFRVVEVDAPKATIYDRQHPMKPEKVVHLDQIKKIYEAEDERKITDDEESNDEMFDENQETSDKSGNFETDRRMTSDEVENRAKLTQKAEKNKKSRQIEENRLPNMALAKETTAATMDEKETKNARRNPKREKKAPARYRN</sequence>
<keyword evidence="6" id="KW-1185">Reference proteome</keyword>
<feature type="domain" description="CCHC-type" evidence="4">
    <location>
        <begin position="402"/>
        <end position="419"/>
    </location>
</feature>
<dbReference type="GO" id="GO:0019899">
    <property type="term" value="F:enzyme binding"/>
    <property type="evidence" value="ECO:0007669"/>
    <property type="project" value="UniProtKB-ARBA"/>
</dbReference>
<dbReference type="EnsemblMetazoa" id="CJA18572.1">
    <property type="protein sequence ID" value="CJA18572.1"/>
    <property type="gene ID" value="WBGene00137775"/>
</dbReference>
<feature type="coiled-coil region" evidence="2">
    <location>
        <begin position="450"/>
        <end position="477"/>
    </location>
</feature>
<reference evidence="6" key="1">
    <citation type="submission" date="2010-08" db="EMBL/GenBank/DDBJ databases">
        <authorList>
            <consortium name="Caenorhabditis japonica Sequencing Consortium"/>
            <person name="Wilson R.K."/>
        </authorList>
    </citation>
    <scope>NUCLEOTIDE SEQUENCE [LARGE SCALE GENOMIC DNA]</scope>
    <source>
        <strain evidence="6">DF5081</strain>
    </source>
</reference>
<evidence type="ECO:0000256" key="3">
    <source>
        <dbReference type="SAM" id="MobiDB-lite"/>
    </source>
</evidence>
<accession>A0A8R1I6T5</accession>
<dbReference type="SUPFAM" id="SSF50630">
    <property type="entry name" value="Acid proteases"/>
    <property type="match status" value="1"/>
</dbReference>
<dbReference type="PROSITE" id="PS00141">
    <property type="entry name" value="ASP_PROTEASE"/>
    <property type="match status" value="1"/>
</dbReference>
<evidence type="ECO:0000313" key="5">
    <source>
        <dbReference type="EnsemblMetazoa" id="CJA18572.1"/>
    </source>
</evidence>
<keyword evidence="1" id="KW-0863">Zinc-finger</keyword>
<dbReference type="PANTHER" id="PTHR33223:SF6">
    <property type="entry name" value="CCHC-TYPE DOMAIN-CONTAINING PROTEIN"/>
    <property type="match status" value="1"/>
</dbReference>
<feature type="compositionally biased region" description="Acidic residues" evidence="3">
    <location>
        <begin position="845"/>
        <end position="859"/>
    </location>
</feature>
<evidence type="ECO:0000256" key="2">
    <source>
        <dbReference type="SAM" id="Coils"/>
    </source>
</evidence>
<dbReference type="Pfam" id="PF00098">
    <property type="entry name" value="zf-CCHC"/>
    <property type="match status" value="1"/>
</dbReference>
<dbReference type="InterPro" id="IPR001969">
    <property type="entry name" value="Aspartic_peptidase_AS"/>
</dbReference>
<feature type="region of interest" description="Disordered" evidence="3">
    <location>
        <begin position="375"/>
        <end position="397"/>
    </location>
</feature>
<dbReference type="GO" id="GO:0003676">
    <property type="term" value="F:nucleic acid binding"/>
    <property type="evidence" value="ECO:0007669"/>
    <property type="project" value="InterPro"/>
</dbReference>
<dbReference type="Proteomes" id="UP000005237">
    <property type="component" value="Unassembled WGS sequence"/>
</dbReference>
<feature type="region of interest" description="Disordered" evidence="3">
    <location>
        <begin position="839"/>
        <end position="940"/>
    </location>
</feature>
<feature type="compositionally biased region" description="Basic residues" evidence="3">
    <location>
        <begin position="924"/>
        <end position="940"/>
    </location>
</feature>
<feature type="coiled-coil region" evidence="2">
    <location>
        <begin position="34"/>
        <end position="96"/>
    </location>
</feature>
<dbReference type="GO" id="GO:0005737">
    <property type="term" value="C:cytoplasm"/>
    <property type="evidence" value="ECO:0007669"/>
    <property type="project" value="UniProtKB-ARBA"/>
</dbReference>
<protein>
    <submittedName>
        <fullName evidence="5">CCHC-type domain-containing protein</fullName>
    </submittedName>
</protein>
<dbReference type="InterPro" id="IPR001878">
    <property type="entry name" value="Znf_CCHC"/>
</dbReference>
<dbReference type="SUPFAM" id="SSF57756">
    <property type="entry name" value="Retrovirus zinc finger-like domains"/>
    <property type="match status" value="1"/>
</dbReference>
<dbReference type="SMART" id="SM00343">
    <property type="entry name" value="ZnF_C2HC"/>
    <property type="match status" value="1"/>
</dbReference>
<feature type="compositionally biased region" description="Basic and acidic residues" evidence="3">
    <location>
        <begin position="868"/>
        <end position="901"/>
    </location>
</feature>
<dbReference type="InterPro" id="IPR036875">
    <property type="entry name" value="Znf_CCHC_sf"/>
</dbReference>
<keyword evidence="1" id="KW-0479">Metal-binding</keyword>
<organism evidence="5 6">
    <name type="scientific">Caenorhabditis japonica</name>
    <dbReference type="NCBI Taxonomy" id="281687"/>
    <lineage>
        <taxon>Eukaryota</taxon>
        <taxon>Metazoa</taxon>
        <taxon>Ecdysozoa</taxon>
        <taxon>Nematoda</taxon>
        <taxon>Chromadorea</taxon>
        <taxon>Rhabditida</taxon>
        <taxon>Rhabditina</taxon>
        <taxon>Rhabditomorpha</taxon>
        <taxon>Rhabditoidea</taxon>
        <taxon>Rhabditidae</taxon>
        <taxon>Peloderinae</taxon>
        <taxon>Caenorhabditis</taxon>
    </lineage>
</organism>
<dbReference type="AlphaFoldDB" id="A0A8R1I6T5"/>
<dbReference type="GO" id="GO:0004190">
    <property type="term" value="F:aspartic-type endopeptidase activity"/>
    <property type="evidence" value="ECO:0007669"/>
    <property type="project" value="InterPro"/>
</dbReference>
<dbReference type="CDD" id="cd00303">
    <property type="entry name" value="retropepsin_like"/>
    <property type="match status" value="1"/>
</dbReference>
<dbReference type="Gene3D" id="4.10.60.10">
    <property type="entry name" value="Zinc finger, CCHC-type"/>
    <property type="match status" value="1"/>
</dbReference>
<feature type="region of interest" description="Disordered" evidence="3">
    <location>
        <begin position="113"/>
        <end position="167"/>
    </location>
</feature>
<proteinExistence type="predicted"/>
<reference evidence="5" key="2">
    <citation type="submission" date="2022-06" db="UniProtKB">
        <authorList>
            <consortium name="EnsemblMetazoa"/>
        </authorList>
    </citation>
    <scope>IDENTIFICATION</scope>
    <source>
        <strain evidence="5">DF5081</strain>
    </source>
</reference>